<evidence type="ECO:0000313" key="3">
    <source>
        <dbReference type="Proteomes" id="UP000675284"/>
    </source>
</evidence>
<dbReference type="PANTHER" id="PTHR23131">
    <property type="entry name" value="ENDORIBONUCLEASE LACTB2"/>
    <property type="match status" value="1"/>
</dbReference>
<dbReference type="InterPro" id="IPR001279">
    <property type="entry name" value="Metallo-B-lactamas"/>
</dbReference>
<evidence type="ECO:0000259" key="1">
    <source>
        <dbReference type="SMART" id="SM00849"/>
    </source>
</evidence>
<dbReference type="RefSeq" id="WP_026681081.1">
    <property type="nucleotide sequence ID" value="NZ_JAGSOT010000033.1"/>
</dbReference>
<dbReference type="Proteomes" id="UP000675284">
    <property type="component" value="Unassembled WGS sequence"/>
</dbReference>
<dbReference type="SUPFAM" id="SSF56281">
    <property type="entry name" value="Metallo-hydrolase/oxidoreductase"/>
    <property type="match status" value="1"/>
</dbReference>
<feature type="domain" description="Metallo-beta-lactamase" evidence="1">
    <location>
        <begin position="21"/>
        <end position="236"/>
    </location>
</feature>
<accession>A0A941ID16</accession>
<dbReference type="EMBL" id="JAGSOT010000033">
    <property type="protein sequence ID" value="MBR7796710.1"/>
    <property type="molecule type" value="Genomic_DNA"/>
</dbReference>
<keyword evidence="3" id="KW-1185">Reference proteome</keyword>
<dbReference type="PANTHER" id="PTHR23131:SF4">
    <property type="entry name" value="METALLO-BETA-LACTAMASE SUPERFAMILY POTEIN"/>
    <property type="match status" value="1"/>
</dbReference>
<dbReference type="SMART" id="SM00849">
    <property type="entry name" value="Lactamase_B"/>
    <property type="match status" value="1"/>
</dbReference>
<protein>
    <submittedName>
        <fullName evidence="2">MBL fold metallo-hydrolase</fullName>
    </submittedName>
</protein>
<dbReference type="InterPro" id="IPR050662">
    <property type="entry name" value="Sec-metab_biosynth-thioest"/>
</dbReference>
<comment type="caution">
    <text evidence="2">The sequence shown here is derived from an EMBL/GenBank/DDBJ whole genome shotgun (WGS) entry which is preliminary data.</text>
</comment>
<name>A0A941ID16_9BACI</name>
<gene>
    <name evidence="2" type="ORF">KCX74_11735</name>
</gene>
<dbReference type="Gene3D" id="3.60.15.10">
    <property type="entry name" value="Ribonuclease Z/Hydroxyacylglutathione hydrolase-like"/>
    <property type="match status" value="1"/>
</dbReference>
<evidence type="ECO:0000313" key="2">
    <source>
        <dbReference type="EMBL" id="MBR7796710.1"/>
    </source>
</evidence>
<dbReference type="InterPro" id="IPR036866">
    <property type="entry name" value="RibonucZ/Hydroxyglut_hydro"/>
</dbReference>
<dbReference type="AlphaFoldDB" id="A0A941ID16"/>
<dbReference type="InterPro" id="IPR036388">
    <property type="entry name" value="WH-like_DNA-bd_sf"/>
</dbReference>
<proteinExistence type="predicted"/>
<dbReference type="Gene3D" id="1.10.10.10">
    <property type="entry name" value="Winged helix-like DNA-binding domain superfamily/Winged helix DNA-binding domain"/>
    <property type="match status" value="1"/>
</dbReference>
<organism evidence="2 3">
    <name type="scientific">Virgibacillus salarius</name>
    <dbReference type="NCBI Taxonomy" id="447199"/>
    <lineage>
        <taxon>Bacteria</taxon>
        <taxon>Bacillati</taxon>
        <taxon>Bacillota</taxon>
        <taxon>Bacilli</taxon>
        <taxon>Bacillales</taxon>
        <taxon>Bacillaceae</taxon>
        <taxon>Virgibacillus</taxon>
    </lineage>
</organism>
<dbReference type="Pfam" id="PF00753">
    <property type="entry name" value="Lactamase_B"/>
    <property type="match status" value="1"/>
</dbReference>
<reference evidence="2" key="1">
    <citation type="submission" date="2021-04" db="EMBL/GenBank/DDBJ databases">
        <title>Isolation and polyphasic classification of algal microorganism.</title>
        <authorList>
            <person name="Wang S."/>
        </authorList>
    </citation>
    <scope>NUCLEOTIDE SEQUENCE</scope>
    <source>
        <strain evidence="2">720a</strain>
    </source>
</reference>
<sequence>MKVMDKTISQITVPTPFAVGDVHIYLLKGDLLSIIDAGVKTKEAWETLKEQLKRMGYFPKDIEQVILTHHHPDHIGLIDQFPRAERIIAHANVDPWIQRDELYLQHYKQFFEKYFSLSGIPETFLPYLNKLSAPLNYVGKGELTRFIDEGDELPGHPGWQVIDTKGHAQSHLSFLRKTDRLLVGGDHILEHISSNPLMEPPSPGESIEFRPKPMLQYRRNLQKCIDLRVDCVLPGHGQVVQKPKSLIENRLKKQQERADKVFDLLITQPQTPFQLCTQIFPRQFKNQIDLTMSETIGQLDYLENEGRITKKTEDGKLIYYAN</sequence>